<dbReference type="InterPro" id="IPR037066">
    <property type="entry name" value="Plug_dom_sf"/>
</dbReference>
<proteinExistence type="inferred from homology"/>
<dbReference type="InterPro" id="IPR036942">
    <property type="entry name" value="Beta-barrel_TonB_sf"/>
</dbReference>
<keyword evidence="3 7" id="KW-1134">Transmembrane beta strand</keyword>
<dbReference type="GO" id="GO:0009279">
    <property type="term" value="C:cell outer membrane"/>
    <property type="evidence" value="ECO:0007669"/>
    <property type="project" value="UniProtKB-SubCell"/>
</dbReference>
<protein>
    <submittedName>
        <fullName evidence="10">TonB-dependent receptor</fullName>
    </submittedName>
</protein>
<evidence type="ECO:0000259" key="9">
    <source>
        <dbReference type="Pfam" id="PF14905"/>
    </source>
</evidence>
<dbReference type="InterPro" id="IPR012910">
    <property type="entry name" value="Plug_dom"/>
</dbReference>
<dbReference type="Pfam" id="PF14905">
    <property type="entry name" value="OMP_b-brl_3"/>
    <property type="match status" value="1"/>
</dbReference>
<keyword evidence="6 7" id="KW-0998">Cell outer membrane</keyword>
<dbReference type="AlphaFoldDB" id="A0A2S9WXV8"/>
<gene>
    <name evidence="10" type="ORF">BST86_06280</name>
</gene>
<evidence type="ECO:0000313" key="10">
    <source>
        <dbReference type="EMBL" id="PRP68309.1"/>
    </source>
</evidence>
<dbReference type="Proteomes" id="UP000239532">
    <property type="component" value="Unassembled WGS sequence"/>
</dbReference>
<evidence type="ECO:0000256" key="1">
    <source>
        <dbReference type="ARBA" id="ARBA00004571"/>
    </source>
</evidence>
<dbReference type="EMBL" id="MQUC01000003">
    <property type="protein sequence ID" value="PRP68309.1"/>
    <property type="molecule type" value="Genomic_DNA"/>
</dbReference>
<dbReference type="InterPro" id="IPR041700">
    <property type="entry name" value="OMP_b-brl_3"/>
</dbReference>
<comment type="subcellular location">
    <subcellularLocation>
        <location evidence="1 7">Cell outer membrane</location>
        <topology evidence="1 7">Multi-pass membrane protein</topology>
    </subcellularLocation>
</comment>
<comment type="similarity">
    <text evidence="7">Belongs to the TonB-dependent receptor family.</text>
</comment>
<evidence type="ECO:0000256" key="6">
    <source>
        <dbReference type="ARBA" id="ARBA00023237"/>
    </source>
</evidence>
<dbReference type="PANTHER" id="PTHR40980">
    <property type="entry name" value="PLUG DOMAIN-CONTAINING PROTEIN"/>
    <property type="match status" value="1"/>
</dbReference>
<feature type="domain" description="TonB-dependent receptor plug" evidence="8">
    <location>
        <begin position="127"/>
        <end position="205"/>
    </location>
</feature>
<dbReference type="PROSITE" id="PS52016">
    <property type="entry name" value="TONB_DEPENDENT_REC_3"/>
    <property type="match status" value="1"/>
</dbReference>
<evidence type="ECO:0000256" key="5">
    <source>
        <dbReference type="ARBA" id="ARBA00023136"/>
    </source>
</evidence>
<keyword evidence="5 7" id="KW-0472">Membrane</keyword>
<name>A0A2S9WXV8_9FLAO</name>
<reference evidence="10 11" key="1">
    <citation type="submission" date="2016-11" db="EMBL/GenBank/DDBJ databases">
        <title>Trade-off between light-utilization and light-protection in marine flavobacteria.</title>
        <authorList>
            <person name="Kumagai Y."/>
        </authorList>
    </citation>
    <scope>NUCLEOTIDE SEQUENCE [LARGE SCALE GENOMIC DNA]</scope>
    <source>
        <strain evidence="10 11">JCM 17109</strain>
    </source>
</reference>
<evidence type="ECO:0000256" key="7">
    <source>
        <dbReference type="PROSITE-ProRule" id="PRU01360"/>
    </source>
</evidence>
<dbReference type="Pfam" id="PF13620">
    <property type="entry name" value="CarboxypepD_reg"/>
    <property type="match status" value="1"/>
</dbReference>
<keyword evidence="10" id="KW-0675">Receptor</keyword>
<sequence length="807" mass="91898">MSFAQKPVQVSGKLLDKTTQTPLEFATVSVISSDPNVSPQGGITDLDGNYQFLVTPGTYTVKWEFISFKPVVRENVVIESEKVFETISMEPDIAQLEAAVVVAEKTTVDLRLDKKIYNIGQDLTVRGGSVSDVLDNVPSVSVDVEGNVSLRGNDNVRILIDGRPSALVGFNGAEALRQIPAEAIERVEVITSPSARYDAEGTAGILNIILRKNQIKGFNGSFNISAGYPERYGASANINYRTNKWNLFTNTGYNYRTAPGFARTDIDYKFDENEQLPDSTLLSVRERRDFDRLGRNYFTSFGAEYFINDNSSIVGNVVYRLGNDDDETTNNNTRTYELASLNEINLRRELESEDENDLQFSLDYQNDLDENGQKLTATAQYSLSVEDQEANIDQTELISGRINDLERLLETEDETEALLQVDWVKPVGENIQYEAGYRGNYRDIANSFFFEEVPRDELPNGTPQPDLEQNNTFNYEEFVNAVYGQYGQEFGEFSLLAGLRFEQTNINIDQATTNVTNQKDYSSFFPTLNLAYELQEDENITLGYNRRVRRPRGRRLNPFPSRSSQNSFYRGNIDLNPEFSNQIDLGYLRRWSKLTLSTSIYYNRTDDNVETLETRGVDPSTGDPAIFRFPVNLSTQERLGYELTLTYRPFKWWTINSDANVFRVETDGFYTDPTGVNDDQDFDFVNTTYFLRLNQKFTLPSEIDFQARINYRGASENAQGTQNAITTVNLAASKDILNEQGSLTLNVSDLLNSRRRESTTNTASFISDSEFQYRQRQVTLAFTYRFNQQKREQRREEEAAPDEEFEG</sequence>
<dbReference type="Gene3D" id="2.60.40.1120">
    <property type="entry name" value="Carboxypeptidase-like, regulatory domain"/>
    <property type="match status" value="1"/>
</dbReference>
<dbReference type="PANTHER" id="PTHR40980:SF4">
    <property type="entry name" value="TONB-DEPENDENT RECEPTOR-LIKE BETA-BARREL DOMAIN-CONTAINING PROTEIN"/>
    <property type="match status" value="1"/>
</dbReference>
<organism evidence="10 11">
    <name type="scientific">Nonlabens agnitus</name>
    <dbReference type="NCBI Taxonomy" id="870484"/>
    <lineage>
        <taxon>Bacteria</taxon>
        <taxon>Pseudomonadati</taxon>
        <taxon>Bacteroidota</taxon>
        <taxon>Flavobacteriia</taxon>
        <taxon>Flavobacteriales</taxon>
        <taxon>Flavobacteriaceae</taxon>
        <taxon>Nonlabens</taxon>
    </lineage>
</organism>
<feature type="domain" description="Outer membrane protein beta-barrel" evidence="9">
    <location>
        <begin position="367"/>
        <end position="784"/>
    </location>
</feature>
<dbReference type="SUPFAM" id="SSF49464">
    <property type="entry name" value="Carboxypeptidase regulatory domain-like"/>
    <property type="match status" value="1"/>
</dbReference>
<dbReference type="Pfam" id="PF07715">
    <property type="entry name" value="Plug"/>
    <property type="match status" value="1"/>
</dbReference>
<dbReference type="InterPro" id="IPR008969">
    <property type="entry name" value="CarboxyPept-like_regulatory"/>
</dbReference>
<evidence type="ECO:0000256" key="4">
    <source>
        <dbReference type="ARBA" id="ARBA00022692"/>
    </source>
</evidence>
<dbReference type="Gene3D" id="2.40.170.20">
    <property type="entry name" value="TonB-dependent receptor, beta-barrel domain"/>
    <property type="match status" value="1"/>
</dbReference>
<keyword evidence="4 7" id="KW-0812">Transmembrane</keyword>
<dbReference type="SUPFAM" id="SSF56935">
    <property type="entry name" value="Porins"/>
    <property type="match status" value="1"/>
</dbReference>
<dbReference type="Gene3D" id="2.170.130.10">
    <property type="entry name" value="TonB-dependent receptor, plug domain"/>
    <property type="match status" value="1"/>
</dbReference>
<accession>A0A2S9WXV8</accession>
<comment type="caution">
    <text evidence="10">The sequence shown here is derived from an EMBL/GenBank/DDBJ whole genome shotgun (WGS) entry which is preliminary data.</text>
</comment>
<evidence type="ECO:0000313" key="11">
    <source>
        <dbReference type="Proteomes" id="UP000239532"/>
    </source>
</evidence>
<keyword evidence="11" id="KW-1185">Reference proteome</keyword>
<evidence type="ECO:0000256" key="2">
    <source>
        <dbReference type="ARBA" id="ARBA00022448"/>
    </source>
</evidence>
<keyword evidence="2 7" id="KW-0813">Transport</keyword>
<evidence type="ECO:0000259" key="8">
    <source>
        <dbReference type="Pfam" id="PF07715"/>
    </source>
</evidence>
<dbReference type="InterPro" id="IPR039426">
    <property type="entry name" value="TonB-dep_rcpt-like"/>
</dbReference>
<evidence type="ECO:0000256" key="3">
    <source>
        <dbReference type="ARBA" id="ARBA00022452"/>
    </source>
</evidence>